<gene>
    <name evidence="2" type="ORF">WH47_03485</name>
</gene>
<dbReference type="AlphaFoldDB" id="A0A0L7RBL8"/>
<accession>A0A0L7RBL8</accession>
<name>A0A0L7RBL8_9HYME</name>
<organism evidence="2 3">
    <name type="scientific">Habropoda laboriosa</name>
    <dbReference type="NCBI Taxonomy" id="597456"/>
    <lineage>
        <taxon>Eukaryota</taxon>
        <taxon>Metazoa</taxon>
        <taxon>Ecdysozoa</taxon>
        <taxon>Arthropoda</taxon>
        <taxon>Hexapoda</taxon>
        <taxon>Insecta</taxon>
        <taxon>Pterygota</taxon>
        <taxon>Neoptera</taxon>
        <taxon>Endopterygota</taxon>
        <taxon>Hymenoptera</taxon>
        <taxon>Apocrita</taxon>
        <taxon>Aculeata</taxon>
        <taxon>Apoidea</taxon>
        <taxon>Anthophila</taxon>
        <taxon>Apidae</taxon>
        <taxon>Habropoda</taxon>
    </lineage>
</organism>
<dbReference type="OrthoDB" id="160374at2759"/>
<evidence type="ECO:0000313" key="3">
    <source>
        <dbReference type="Proteomes" id="UP000053825"/>
    </source>
</evidence>
<dbReference type="Pfam" id="PF10441">
    <property type="entry name" value="Urb2"/>
    <property type="match status" value="1"/>
</dbReference>
<proteinExistence type="predicted"/>
<keyword evidence="3" id="KW-1185">Reference proteome</keyword>
<evidence type="ECO:0000259" key="1">
    <source>
        <dbReference type="Pfam" id="PF10441"/>
    </source>
</evidence>
<dbReference type="STRING" id="597456.A0A0L7RBL8"/>
<protein>
    <recommendedName>
        <fullName evidence="1">Nucleolar 27S pre-rRNA processing Urb2/Npa2 C-terminal domain-containing protein</fullName>
    </recommendedName>
</protein>
<dbReference type="InterPro" id="IPR018849">
    <property type="entry name" value="Urb2/Npa2_C"/>
</dbReference>
<sequence length="909" mass="105439">MALRVVRTYICSTELLKRLNSDEEPLTKRLKLAENTLHATDIPIVRKDDFILQWLCNTYPMDQEVWDTLNNYNLSTIFIHSILYPLCAIIDHNCTDSTNRLGIISHMCIKQLILGRKHVQNREFLKDKDIIRLKNLLSILTENAKAKNFQKKSTLEYKNLLISILDASVYLRQEEKLISSILIALKGSLHQIRIIEANTFFPHEFKEKLMNVVSNVTNSQSIIMLRTLVYYLKTDCLEMLHSNVTYKNILIFQASVELLTTLLDGICIFEYSGAFVSYKKFMNTFTDLKNVLSLLMDKILFLNYDEQIFNKLILQQTTIFQNISSESSIIFKNLIGGLEYCWSNILKFDTGVISTLSNEQVSNLTYLLLTDMTSNVNNFNEWVKVLHKDNLQENKRLIVFLLSHIFAQIGHLATGVTKLIAKHFNAKFLVETEIVEDENINKILISIKEELLVNKWIQIQDTFLCKIKVHLEVLLHLPLMFLSTNLSLITFMFIFALRMETDQNNEIVFLCNTIFLDLLERSSIDVFQYINPSLLLQQLPHNKIIQKTLELFLRSCSYAVLKELIKSSADSNKNIMVTNLPSKLTKAEDVKILNLVLRISITNENINEKLKDVAESTILNIFVDDRNENTANELLEDSLQLVVVILHNKKIFQITNQSMRGIWYTLFKYPCIDVLLPLLGSSEPKELYEFLEQLHNQLIKTLLKVQENDLENICIIWNTILKTNMSNDRNKLRLTAINNLIQIIQTVKVPEKFWPNLLKLIQNILVTKHLYLPDYIIDMNRIPALLILYRRILSVVVHKSKDITNKSEEHTIKCLMLDIEKFTSSLIKLKKDMIRISPYLVADLLELFSENLITSFAKASLQNCINQMISICDQHGIALLSRTLPVSMQEIFKTQLDIYNKFYKFSGKI</sequence>
<reference evidence="2 3" key="1">
    <citation type="submission" date="2015-07" db="EMBL/GenBank/DDBJ databases">
        <title>The genome of Habropoda laboriosa.</title>
        <authorList>
            <person name="Pan H."/>
            <person name="Kapheim K."/>
        </authorList>
    </citation>
    <scope>NUCLEOTIDE SEQUENCE [LARGE SCALE GENOMIC DNA]</scope>
    <source>
        <strain evidence="2">0110345459</strain>
    </source>
</reference>
<dbReference type="EMBL" id="KQ414617">
    <property type="protein sequence ID" value="KOC68327.1"/>
    <property type="molecule type" value="Genomic_DNA"/>
</dbReference>
<evidence type="ECO:0000313" key="2">
    <source>
        <dbReference type="EMBL" id="KOC68327.1"/>
    </source>
</evidence>
<feature type="domain" description="Nucleolar 27S pre-rRNA processing Urb2/Npa2 C-terminal" evidence="1">
    <location>
        <begin position="752"/>
        <end position="908"/>
    </location>
</feature>
<dbReference type="Proteomes" id="UP000053825">
    <property type="component" value="Unassembled WGS sequence"/>
</dbReference>